<accession>A0A7L6MZS1</accession>
<dbReference type="Gene3D" id="3.90.550.10">
    <property type="entry name" value="Spore Coat Polysaccharide Biosynthesis Protein SpsA, Chain A"/>
    <property type="match status" value="1"/>
</dbReference>
<reference evidence="2 3" key="1">
    <citation type="submission" date="2020-04" db="EMBL/GenBank/DDBJ databases">
        <authorList>
            <person name="Zheng R.K."/>
            <person name="Sun C.M."/>
        </authorList>
    </citation>
    <scope>NUCLEOTIDE SEQUENCE [LARGE SCALE GENOMIC DNA]</scope>
    <source>
        <strain evidence="3">zrk29</strain>
    </source>
</reference>
<gene>
    <name evidence="2" type="ORF">HF295_00915</name>
</gene>
<dbReference type="RefSeq" id="WP_312031966.1">
    <property type="nucleotide sequence ID" value="NZ_CP051151.1"/>
</dbReference>
<dbReference type="AlphaFoldDB" id="A0A7L6MZS1"/>
<dbReference type="InterPro" id="IPR025877">
    <property type="entry name" value="MobA-like_NTP_Trfase"/>
</dbReference>
<organism evidence="2 3">
    <name type="scientific">Hujiaoplasma nucleasis</name>
    <dbReference type="NCBI Taxonomy" id="2725268"/>
    <lineage>
        <taxon>Bacteria</taxon>
        <taxon>Bacillati</taxon>
        <taxon>Mycoplasmatota</taxon>
        <taxon>Mollicutes</taxon>
        <taxon>Candidatus Izemoplasmatales</taxon>
        <taxon>Hujiaoplasmataceae</taxon>
        <taxon>Hujiaoplasma</taxon>
    </lineage>
</organism>
<dbReference type="InterPro" id="IPR029044">
    <property type="entry name" value="Nucleotide-diphossugar_trans"/>
</dbReference>
<dbReference type="PANTHER" id="PTHR43777:SF1">
    <property type="entry name" value="MOLYBDENUM COFACTOR CYTIDYLYLTRANSFERASE"/>
    <property type="match status" value="1"/>
</dbReference>
<keyword evidence="3" id="KW-1185">Reference proteome</keyword>
<protein>
    <submittedName>
        <fullName evidence="2">Nucleotidyltransferase family protein</fullName>
    </submittedName>
</protein>
<dbReference type="SUPFAM" id="SSF53448">
    <property type="entry name" value="Nucleotide-diphospho-sugar transferases"/>
    <property type="match status" value="1"/>
</dbReference>
<evidence type="ECO:0000313" key="3">
    <source>
        <dbReference type="Proteomes" id="UP000512167"/>
    </source>
</evidence>
<evidence type="ECO:0000259" key="1">
    <source>
        <dbReference type="Pfam" id="PF12804"/>
    </source>
</evidence>
<feature type="domain" description="MobA-like NTP transferase" evidence="1">
    <location>
        <begin position="4"/>
        <end position="153"/>
    </location>
</feature>
<dbReference type="Proteomes" id="UP000512167">
    <property type="component" value="Chromosome"/>
</dbReference>
<dbReference type="CDD" id="cd04182">
    <property type="entry name" value="GT_2_like_f"/>
    <property type="match status" value="1"/>
</dbReference>
<keyword evidence="2" id="KW-0808">Transferase</keyword>
<sequence length="184" mass="21518">MTDGIILAGGYSKRLGQNKMNIIFKNKPVIIHTIEHMKSVCENIYVVTGFYHDEIKKVLKDLDDIHLIYNPDYEQGMFRSIQKGVECVENDFFIIPGDYPLVDKSIYEKMKLGHAGIRVPSFSFKLGHPIYFDYSYKKMILNTKKQDLKSFRNQYNFEIIEVNNSSILFDIDTMDDVKILKEKE</sequence>
<dbReference type="Pfam" id="PF12804">
    <property type="entry name" value="NTP_transf_3"/>
    <property type="match status" value="1"/>
</dbReference>
<evidence type="ECO:0000313" key="2">
    <source>
        <dbReference type="EMBL" id="QLY39496.1"/>
    </source>
</evidence>
<dbReference type="KEGG" id="tbk:HF295_00915"/>
<dbReference type="EMBL" id="CP051151">
    <property type="protein sequence ID" value="QLY39496.1"/>
    <property type="molecule type" value="Genomic_DNA"/>
</dbReference>
<proteinExistence type="predicted"/>
<dbReference type="GO" id="GO:0016779">
    <property type="term" value="F:nucleotidyltransferase activity"/>
    <property type="evidence" value="ECO:0007669"/>
    <property type="project" value="UniProtKB-ARBA"/>
</dbReference>
<dbReference type="PANTHER" id="PTHR43777">
    <property type="entry name" value="MOLYBDENUM COFACTOR CYTIDYLYLTRANSFERASE"/>
    <property type="match status" value="1"/>
</dbReference>
<name>A0A7L6MZS1_9MOLU</name>